<name>A0ABU6RVW0_9FABA</name>
<dbReference type="Proteomes" id="UP001341840">
    <property type="component" value="Unassembled WGS sequence"/>
</dbReference>
<protein>
    <submittedName>
        <fullName evidence="2">Uncharacterized protein</fullName>
    </submittedName>
</protein>
<dbReference type="EMBL" id="JASCZI010032341">
    <property type="protein sequence ID" value="MED6128155.1"/>
    <property type="molecule type" value="Genomic_DNA"/>
</dbReference>
<keyword evidence="3" id="KW-1185">Reference proteome</keyword>
<accession>A0ABU6RVW0</accession>
<gene>
    <name evidence="2" type="ORF">PIB30_094928</name>
</gene>
<feature type="region of interest" description="Disordered" evidence="1">
    <location>
        <begin position="21"/>
        <end position="49"/>
    </location>
</feature>
<reference evidence="2 3" key="1">
    <citation type="journal article" date="2023" name="Plants (Basel)">
        <title>Bridging the Gap: Combining Genomics and Transcriptomics Approaches to Understand Stylosanthes scabra, an Orphan Legume from the Brazilian Caatinga.</title>
        <authorList>
            <person name="Ferreira-Neto J.R.C."/>
            <person name="da Silva M.D."/>
            <person name="Binneck E."/>
            <person name="de Melo N.F."/>
            <person name="da Silva R.H."/>
            <person name="de Melo A.L.T.M."/>
            <person name="Pandolfi V."/>
            <person name="Bustamante F.O."/>
            <person name="Brasileiro-Vidal A.C."/>
            <person name="Benko-Iseppon A.M."/>
        </authorList>
    </citation>
    <scope>NUCLEOTIDE SEQUENCE [LARGE SCALE GENOMIC DNA]</scope>
    <source>
        <tissue evidence="2">Leaves</tissue>
    </source>
</reference>
<sequence length="76" mass="8327">MQTDVEKGRPMFYGYLKSDYGAGSSSQADPQEPVPLRTAPPIPGKMDKRSLRSKKRSFGAFLDRAPRLGVGVELNA</sequence>
<evidence type="ECO:0000313" key="3">
    <source>
        <dbReference type="Proteomes" id="UP001341840"/>
    </source>
</evidence>
<proteinExistence type="predicted"/>
<evidence type="ECO:0000256" key="1">
    <source>
        <dbReference type="SAM" id="MobiDB-lite"/>
    </source>
</evidence>
<comment type="caution">
    <text evidence="2">The sequence shown here is derived from an EMBL/GenBank/DDBJ whole genome shotgun (WGS) entry which is preliminary data.</text>
</comment>
<evidence type="ECO:0000313" key="2">
    <source>
        <dbReference type="EMBL" id="MED6128155.1"/>
    </source>
</evidence>
<organism evidence="2 3">
    <name type="scientific">Stylosanthes scabra</name>
    <dbReference type="NCBI Taxonomy" id="79078"/>
    <lineage>
        <taxon>Eukaryota</taxon>
        <taxon>Viridiplantae</taxon>
        <taxon>Streptophyta</taxon>
        <taxon>Embryophyta</taxon>
        <taxon>Tracheophyta</taxon>
        <taxon>Spermatophyta</taxon>
        <taxon>Magnoliopsida</taxon>
        <taxon>eudicotyledons</taxon>
        <taxon>Gunneridae</taxon>
        <taxon>Pentapetalae</taxon>
        <taxon>rosids</taxon>
        <taxon>fabids</taxon>
        <taxon>Fabales</taxon>
        <taxon>Fabaceae</taxon>
        <taxon>Papilionoideae</taxon>
        <taxon>50 kb inversion clade</taxon>
        <taxon>dalbergioids sensu lato</taxon>
        <taxon>Dalbergieae</taxon>
        <taxon>Pterocarpus clade</taxon>
        <taxon>Stylosanthes</taxon>
    </lineage>
</organism>